<dbReference type="EMBL" id="JAKVTV010000001">
    <property type="protein sequence ID" value="MCH4821751.1"/>
    <property type="molecule type" value="Genomic_DNA"/>
</dbReference>
<reference evidence="2" key="1">
    <citation type="submission" date="2022-03" db="EMBL/GenBank/DDBJ databases">
        <title>Gramella crocea sp. nov., isolated from activated sludge of a seafood processing plant.</title>
        <authorList>
            <person name="Zhang X."/>
        </authorList>
    </citation>
    <scope>NUCLEOTIDE SEQUENCE</scope>
    <source>
        <strain evidence="2">YJ019</strain>
    </source>
</reference>
<keyword evidence="1" id="KW-1133">Transmembrane helix</keyword>
<gene>
    <name evidence="2" type="ORF">ML462_01075</name>
</gene>
<organism evidence="2 3">
    <name type="scientific">Christiangramia lutea</name>
    <dbReference type="NCBI Taxonomy" id="1607951"/>
    <lineage>
        <taxon>Bacteria</taxon>
        <taxon>Pseudomonadati</taxon>
        <taxon>Bacteroidota</taxon>
        <taxon>Flavobacteriia</taxon>
        <taxon>Flavobacteriales</taxon>
        <taxon>Flavobacteriaceae</taxon>
        <taxon>Christiangramia</taxon>
    </lineage>
</organism>
<proteinExistence type="predicted"/>
<dbReference type="Proteomes" id="UP001139226">
    <property type="component" value="Unassembled WGS sequence"/>
</dbReference>
<sequence>MNLSELHKTVFQQDSVSTKIPELENARLQEPAPIPFTFETIGWKILGIVILVSILIILLLWIRNYIKNRYRREALQELNIINTNEINETFRILKNTAIKAYGREKVGNLYGNKWLSFLEETGKEVKMLEFENAIFNSIYRDKKIDQNIYSRITENSKKWIRTHA</sequence>
<dbReference type="AlphaFoldDB" id="A0A9X1V152"/>
<accession>A0A9X1V152</accession>
<dbReference type="Pfam" id="PF14316">
    <property type="entry name" value="DUF4381"/>
    <property type="match status" value="1"/>
</dbReference>
<evidence type="ECO:0000313" key="2">
    <source>
        <dbReference type="EMBL" id="MCH4821751.1"/>
    </source>
</evidence>
<keyword evidence="1" id="KW-0472">Membrane</keyword>
<feature type="transmembrane region" description="Helical" evidence="1">
    <location>
        <begin position="41"/>
        <end position="62"/>
    </location>
</feature>
<name>A0A9X1V152_9FLAO</name>
<protein>
    <submittedName>
        <fullName evidence="2">DUF4381 domain-containing protein</fullName>
    </submittedName>
</protein>
<keyword evidence="1" id="KW-0812">Transmembrane</keyword>
<dbReference type="RefSeq" id="WP_240711881.1">
    <property type="nucleotide sequence ID" value="NZ_JAKVTV010000001.1"/>
</dbReference>
<evidence type="ECO:0000313" key="3">
    <source>
        <dbReference type="Proteomes" id="UP001139226"/>
    </source>
</evidence>
<keyword evidence="3" id="KW-1185">Reference proteome</keyword>
<comment type="caution">
    <text evidence="2">The sequence shown here is derived from an EMBL/GenBank/DDBJ whole genome shotgun (WGS) entry which is preliminary data.</text>
</comment>
<evidence type="ECO:0000256" key="1">
    <source>
        <dbReference type="SAM" id="Phobius"/>
    </source>
</evidence>
<dbReference type="InterPro" id="IPR025489">
    <property type="entry name" value="DUF4381"/>
</dbReference>